<evidence type="ECO:0000256" key="10">
    <source>
        <dbReference type="HAMAP-Rule" id="MF_00033"/>
    </source>
</evidence>
<comment type="subcellular location">
    <subcellularLocation>
        <location evidence="10">Cell membrane</location>
        <topology evidence="10">Peripheral membrane protein</topology>
        <orientation evidence="10">Cytoplasmic side</orientation>
    </subcellularLocation>
</comment>
<name>F3ZZ19_MAHA5</name>
<dbReference type="UniPathway" id="UPA00219"/>
<comment type="pathway">
    <text evidence="10">Cell wall biogenesis; peptidoglycan biosynthesis.</text>
</comment>
<dbReference type="GO" id="GO:0005886">
    <property type="term" value="C:plasma membrane"/>
    <property type="evidence" value="ECO:0007669"/>
    <property type="project" value="UniProtKB-SubCell"/>
</dbReference>
<dbReference type="EC" id="2.4.1.227" evidence="10"/>
<gene>
    <name evidence="10" type="primary">murG</name>
    <name evidence="13" type="ordered locus">Mahau_1590</name>
</gene>
<evidence type="ECO:0000259" key="11">
    <source>
        <dbReference type="Pfam" id="PF03033"/>
    </source>
</evidence>
<evidence type="ECO:0000256" key="9">
    <source>
        <dbReference type="ARBA" id="ARBA00023316"/>
    </source>
</evidence>
<dbReference type="HAMAP" id="MF_00033">
    <property type="entry name" value="MurG"/>
    <property type="match status" value="1"/>
</dbReference>
<dbReference type="STRING" id="697281.Mahau_1590"/>
<keyword evidence="3 10" id="KW-0328">Glycosyltransferase</keyword>
<dbReference type="CDD" id="cd03785">
    <property type="entry name" value="GT28_MurG"/>
    <property type="match status" value="1"/>
</dbReference>
<comment type="similarity">
    <text evidence="10">Belongs to the glycosyltransferase 28 family. MurG subfamily.</text>
</comment>
<dbReference type="RefSeq" id="WP_013781207.1">
    <property type="nucleotide sequence ID" value="NC_015520.1"/>
</dbReference>
<dbReference type="OrthoDB" id="9808936at2"/>
<evidence type="ECO:0000256" key="5">
    <source>
        <dbReference type="ARBA" id="ARBA00022960"/>
    </source>
</evidence>
<keyword evidence="1 10" id="KW-1003">Cell membrane</keyword>
<keyword evidence="9 10" id="KW-0961">Cell wall biogenesis/degradation</keyword>
<dbReference type="GO" id="GO:0009252">
    <property type="term" value="P:peptidoglycan biosynthetic process"/>
    <property type="evidence" value="ECO:0007669"/>
    <property type="project" value="UniProtKB-UniRule"/>
</dbReference>
<reference evidence="14" key="1">
    <citation type="submission" date="2010-11" db="EMBL/GenBank/DDBJ databases">
        <title>The complete genome of Mahella australiensis DSM 15567.</title>
        <authorList>
            <consortium name="US DOE Joint Genome Institute (JGI-PGF)"/>
            <person name="Lucas S."/>
            <person name="Copeland A."/>
            <person name="Lapidus A."/>
            <person name="Bruce D."/>
            <person name="Goodwin L."/>
            <person name="Pitluck S."/>
            <person name="Kyrpides N."/>
            <person name="Mavromatis K."/>
            <person name="Pagani I."/>
            <person name="Ivanova N."/>
            <person name="Teshima H."/>
            <person name="Brettin T."/>
            <person name="Detter J.C."/>
            <person name="Han C."/>
            <person name="Tapia R."/>
            <person name="Land M."/>
            <person name="Hauser L."/>
            <person name="Markowitz V."/>
            <person name="Cheng J.-F."/>
            <person name="Hugenholtz P."/>
            <person name="Woyke T."/>
            <person name="Wu D."/>
            <person name="Spring S."/>
            <person name="Pukall R."/>
            <person name="Steenblock K."/>
            <person name="Schneider S."/>
            <person name="Klenk H.-P."/>
            <person name="Eisen J.A."/>
        </authorList>
    </citation>
    <scope>NUCLEOTIDE SEQUENCE [LARGE SCALE GENOMIC DNA]</scope>
    <source>
        <strain evidence="14">DSM 15567 / CIP 107919 / 50-1 BON</strain>
    </source>
</reference>
<dbReference type="InterPro" id="IPR006009">
    <property type="entry name" value="GlcNAc_MurG"/>
</dbReference>
<keyword evidence="5 10" id="KW-0133">Cell shape</keyword>
<evidence type="ECO:0000259" key="12">
    <source>
        <dbReference type="Pfam" id="PF04101"/>
    </source>
</evidence>
<evidence type="ECO:0000256" key="3">
    <source>
        <dbReference type="ARBA" id="ARBA00022676"/>
    </source>
</evidence>
<evidence type="ECO:0000256" key="1">
    <source>
        <dbReference type="ARBA" id="ARBA00022475"/>
    </source>
</evidence>
<dbReference type="GO" id="GO:0008360">
    <property type="term" value="P:regulation of cell shape"/>
    <property type="evidence" value="ECO:0007669"/>
    <property type="project" value="UniProtKB-KW"/>
</dbReference>
<keyword evidence="14" id="KW-1185">Reference proteome</keyword>
<keyword evidence="4 10" id="KW-0808">Transferase</keyword>
<dbReference type="PANTHER" id="PTHR21015:SF22">
    <property type="entry name" value="GLYCOSYLTRANSFERASE"/>
    <property type="match status" value="1"/>
</dbReference>
<dbReference type="eggNOG" id="COG0707">
    <property type="taxonomic scope" value="Bacteria"/>
</dbReference>
<feature type="binding site" evidence="10">
    <location>
        <position position="167"/>
    </location>
    <ligand>
        <name>UDP-N-acetyl-alpha-D-glucosamine</name>
        <dbReference type="ChEBI" id="CHEBI:57705"/>
    </ligand>
</feature>
<dbReference type="AlphaFoldDB" id="F3ZZ19"/>
<dbReference type="EMBL" id="CP002360">
    <property type="protein sequence ID" value="AEE96778.1"/>
    <property type="molecule type" value="Genomic_DNA"/>
</dbReference>
<evidence type="ECO:0000313" key="14">
    <source>
        <dbReference type="Proteomes" id="UP000008457"/>
    </source>
</evidence>
<dbReference type="HOGENOM" id="CLU_037404_0_1_9"/>
<feature type="domain" description="Glycosyl transferase family 28 C-terminal" evidence="12">
    <location>
        <begin position="190"/>
        <end position="361"/>
    </location>
</feature>
<sequence length="376" mass="41073">MRVLIAGGGTGGHIYPAIAIAKAIIRHKPETEILFIGTKKGLESQLVPKEGFKLETITVSGFNRKLSFGIFKTLADLQRGLKESRGIIDRFEPDVVVGTGGYVCGPVLFIASLKHIPTIIHEQNVMPGATNRILSHFVDKIAISFDQSAQYFNVPTGKVEITGNPVRREIIDAKPQPSRKSLGFSADKPVIAIIGGSRGAERINQMAVGLIDWVIKRRKPYQVLLSTGNAQYEAVLNGIKSKNIDLAANRHIKVLPYIYDMGEALAAADLVVSRAGAIALAEITARGLPSILIPSPNVVNNHQEYNARMLEKEGAALVMLEQDVTPEAFIRTVGQLLEDKERLKNMADNSRALGITDADERIYDMVNRLVSSKHLP</sequence>
<protein>
    <recommendedName>
        <fullName evidence="10">UDP-N-acetylglucosamine--N-acetylmuramyl-(pentapeptide) pyrophosphoryl-undecaprenol N-acetylglucosamine transferase</fullName>
        <ecNumber evidence="10">2.4.1.227</ecNumber>
    </recommendedName>
    <alternativeName>
        <fullName evidence="10">Undecaprenyl-PP-MurNAc-pentapeptide-UDPGlcNAc GlcNAc transferase</fullName>
    </alternativeName>
</protein>
<keyword evidence="8 10" id="KW-0131">Cell cycle</keyword>
<dbReference type="InterPro" id="IPR004276">
    <property type="entry name" value="GlycoTrans_28_N"/>
</dbReference>
<dbReference type="Pfam" id="PF03033">
    <property type="entry name" value="Glyco_transf_28"/>
    <property type="match status" value="1"/>
</dbReference>
<dbReference type="PANTHER" id="PTHR21015">
    <property type="entry name" value="UDP-N-ACETYLGLUCOSAMINE--N-ACETYLMURAMYL-(PENTAPEPTIDE) PYROPHOSPHORYL-UNDECAPRENOL N-ACETYLGLUCOSAMINE TRANSFERASE 1"/>
    <property type="match status" value="1"/>
</dbReference>
<comment type="catalytic activity">
    <reaction evidence="10">
        <text>di-trans,octa-cis-undecaprenyl diphospho-N-acetyl-alpha-D-muramoyl-L-alanyl-D-glutamyl-meso-2,6-diaminopimeloyl-D-alanyl-D-alanine + UDP-N-acetyl-alpha-D-glucosamine = di-trans,octa-cis-undecaprenyl diphospho-[N-acetyl-alpha-D-glucosaminyl-(1-&gt;4)]-N-acetyl-alpha-D-muramoyl-L-alanyl-D-glutamyl-meso-2,6-diaminopimeloyl-D-alanyl-D-alanine + UDP + H(+)</text>
        <dbReference type="Rhea" id="RHEA:31227"/>
        <dbReference type="ChEBI" id="CHEBI:15378"/>
        <dbReference type="ChEBI" id="CHEBI:57705"/>
        <dbReference type="ChEBI" id="CHEBI:58223"/>
        <dbReference type="ChEBI" id="CHEBI:61387"/>
        <dbReference type="ChEBI" id="CHEBI:61388"/>
        <dbReference type="EC" id="2.4.1.227"/>
    </reaction>
</comment>
<dbReference type="KEGG" id="mas:Mahau_1590"/>
<dbReference type="GO" id="GO:0071555">
    <property type="term" value="P:cell wall organization"/>
    <property type="evidence" value="ECO:0007669"/>
    <property type="project" value="UniProtKB-KW"/>
</dbReference>
<comment type="function">
    <text evidence="10">Cell wall formation. Catalyzes the transfer of a GlcNAc subunit on undecaprenyl-pyrophosphoryl-MurNAc-pentapeptide (lipid intermediate I) to form undecaprenyl-pyrophosphoryl-MurNAc-(pentapeptide)GlcNAc (lipid intermediate II).</text>
</comment>
<comment type="caution">
    <text evidence="10">Lacks conserved residue(s) required for the propagation of feature annotation.</text>
</comment>
<dbReference type="NCBIfam" id="TIGR01133">
    <property type="entry name" value="murG"/>
    <property type="match status" value="1"/>
</dbReference>
<feature type="domain" description="Glycosyltransferase family 28 N-terminal" evidence="11">
    <location>
        <begin position="3"/>
        <end position="143"/>
    </location>
</feature>
<feature type="binding site" evidence="10">
    <location>
        <position position="197"/>
    </location>
    <ligand>
        <name>UDP-N-acetyl-alpha-D-glucosamine</name>
        <dbReference type="ChEBI" id="CHEBI:57705"/>
    </ligand>
</feature>
<feature type="binding site" evidence="10">
    <location>
        <position position="258"/>
    </location>
    <ligand>
        <name>UDP-N-acetyl-alpha-D-glucosamine</name>
        <dbReference type="ChEBI" id="CHEBI:57705"/>
    </ligand>
</feature>
<feature type="binding site" evidence="10">
    <location>
        <position position="124"/>
    </location>
    <ligand>
        <name>UDP-N-acetyl-alpha-D-glucosamine</name>
        <dbReference type="ChEBI" id="CHEBI:57705"/>
    </ligand>
</feature>
<accession>F3ZZ19</accession>
<feature type="binding site" evidence="10">
    <location>
        <position position="303"/>
    </location>
    <ligand>
        <name>UDP-N-acetyl-alpha-D-glucosamine</name>
        <dbReference type="ChEBI" id="CHEBI:57705"/>
    </ligand>
</feature>
<dbReference type="GO" id="GO:0051301">
    <property type="term" value="P:cell division"/>
    <property type="evidence" value="ECO:0007669"/>
    <property type="project" value="UniProtKB-KW"/>
</dbReference>
<organism evidence="13 14">
    <name type="scientific">Mahella australiensis (strain DSM 15567 / CIP 107919 / 50-1 BON)</name>
    <dbReference type="NCBI Taxonomy" id="697281"/>
    <lineage>
        <taxon>Bacteria</taxon>
        <taxon>Bacillati</taxon>
        <taxon>Bacillota</taxon>
        <taxon>Clostridia</taxon>
        <taxon>Thermoanaerobacterales</taxon>
        <taxon>Thermoanaerobacterales Family IV. Incertae Sedis</taxon>
        <taxon>Mahella</taxon>
    </lineage>
</organism>
<proteinExistence type="inferred from homology"/>
<evidence type="ECO:0000256" key="7">
    <source>
        <dbReference type="ARBA" id="ARBA00023136"/>
    </source>
</evidence>
<keyword evidence="7 10" id="KW-0472">Membrane</keyword>
<reference evidence="13 14" key="2">
    <citation type="journal article" date="2011" name="Stand. Genomic Sci.">
        <title>Complete genome sequence of Mahella australiensis type strain (50-1 BON).</title>
        <authorList>
            <person name="Sikorski J."/>
            <person name="Teshima H."/>
            <person name="Nolan M."/>
            <person name="Lucas S."/>
            <person name="Hammon N."/>
            <person name="Deshpande S."/>
            <person name="Cheng J.F."/>
            <person name="Pitluck S."/>
            <person name="Liolios K."/>
            <person name="Pagani I."/>
            <person name="Ivanova N."/>
            <person name="Huntemann M."/>
            <person name="Mavromatis K."/>
            <person name="Ovchinikova G."/>
            <person name="Pati A."/>
            <person name="Tapia R."/>
            <person name="Han C."/>
            <person name="Goodwin L."/>
            <person name="Chen A."/>
            <person name="Palaniappan K."/>
            <person name="Land M."/>
            <person name="Hauser L."/>
            <person name="Ngatchou-Djao O.D."/>
            <person name="Rohde M."/>
            <person name="Pukall R."/>
            <person name="Spring S."/>
            <person name="Abt B."/>
            <person name="Goker M."/>
            <person name="Detter J.C."/>
            <person name="Woyke T."/>
            <person name="Bristow J."/>
            <person name="Markowitz V."/>
            <person name="Hugenholtz P."/>
            <person name="Eisen J.A."/>
            <person name="Kyrpides N.C."/>
            <person name="Klenk H.P."/>
            <person name="Lapidus A."/>
        </authorList>
    </citation>
    <scope>NUCLEOTIDE SEQUENCE [LARGE SCALE GENOMIC DNA]</scope>
    <source>
        <strain evidence="14">DSM 15567 / CIP 107919 / 50-1 BON</strain>
    </source>
</reference>
<dbReference type="InterPro" id="IPR007235">
    <property type="entry name" value="Glyco_trans_28_C"/>
</dbReference>
<dbReference type="Pfam" id="PF04101">
    <property type="entry name" value="Glyco_tran_28_C"/>
    <property type="match status" value="1"/>
</dbReference>
<evidence type="ECO:0000256" key="4">
    <source>
        <dbReference type="ARBA" id="ARBA00022679"/>
    </source>
</evidence>
<dbReference type="GO" id="GO:0050511">
    <property type="term" value="F:undecaprenyldiphospho-muramoylpentapeptide beta-N-acetylglucosaminyltransferase activity"/>
    <property type="evidence" value="ECO:0007669"/>
    <property type="project" value="UniProtKB-UniRule"/>
</dbReference>
<dbReference type="GO" id="GO:0005975">
    <property type="term" value="P:carbohydrate metabolic process"/>
    <property type="evidence" value="ECO:0007669"/>
    <property type="project" value="InterPro"/>
</dbReference>
<feature type="binding site" evidence="10">
    <location>
        <begin position="10"/>
        <end position="12"/>
    </location>
    <ligand>
        <name>UDP-N-acetyl-alpha-D-glucosamine</name>
        <dbReference type="ChEBI" id="CHEBI:57705"/>
    </ligand>
</feature>
<evidence type="ECO:0000313" key="13">
    <source>
        <dbReference type="EMBL" id="AEE96778.1"/>
    </source>
</evidence>
<evidence type="ECO:0000256" key="6">
    <source>
        <dbReference type="ARBA" id="ARBA00022984"/>
    </source>
</evidence>
<dbReference type="Gene3D" id="3.40.50.2000">
    <property type="entry name" value="Glycogen Phosphorylase B"/>
    <property type="match status" value="2"/>
</dbReference>
<keyword evidence="6 10" id="KW-0573">Peptidoglycan synthesis</keyword>
<dbReference type="GO" id="GO:0051991">
    <property type="term" value="F:UDP-N-acetyl-D-glucosamine:N-acetylmuramoyl-L-alanyl-D-glutamyl-meso-2,6-diaminopimelyl-D-alanyl-D-alanine-diphosphoundecaprenol 4-beta-N-acetylglucosaminlytransferase activity"/>
    <property type="evidence" value="ECO:0007669"/>
    <property type="project" value="RHEA"/>
</dbReference>
<keyword evidence="2 10" id="KW-0132">Cell division</keyword>
<evidence type="ECO:0000256" key="8">
    <source>
        <dbReference type="ARBA" id="ARBA00023306"/>
    </source>
</evidence>
<evidence type="ECO:0000256" key="2">
    <source>
        <dbReference type="ARBA" id="ARBA00022618"/>
    </source>
</evidence>
<dbReference type="Proteomes" id="UP000008457">
    <property type="component" value="Chromosome"/>
</dbReference>
<dbReference type="SUPFAM" id="SSF53756">
    <property type="entry name" value="UDP-Glycosyltransferase/glycogen phosphorylase"/>
    <property type="match status" value="1"/>
</dbReference>